<evidence type="ECO:0000256" key="2">
    <source>
        <dbReference type="ARBA" id="ARBA00022927"/>
    </source>
</evidence>
<feature type="domain" description="T-SNARE coiled-coil homology" evidence="4">
    <location>
        <begin position="40"/>
        <end position="85"/>
    </location>
</feature>
<dbReference type="EMBL" id="JASCZI010241971">
    <property type="protein sequence ID" value="MED6208758.1"/>
    <property type="molecule type" value="Genomic_DNA"/>
</dbReference>
<evidence type="ECO:0000256" key="1">
    <source>
        <dbReference type="ARBA" id="ARBA00009063"/>
    </source>
</evidence>
<name>A0ABU6YIR1_9FABA</name>
<evidence type="ECO:0000313" key="5">
    <source>
        <dbReference type="EMBL" id="MED6208758.1"/>
    </source>
</evidence>
<organism evidence="5 6">
    <name type="scientific">Stylosanthes scabra</name>
    <dbReference type="NCBI Taxonomy" id="79078"/>
    <lineage>
        <taxon>Eukaryota</taxon>
        <taxon>Viridiplantae</taxon>
        <taxon>Streptophyta</taxon>
        <taxon>Embryophyta</taxon>
        <taxon>Tracheophyta</taxon>
        <taxon>Spermatophyta</taxon>
        <taxon>Magnoliopsida</taxon>
        <taxon>eudicotyledons</taxon>
        <taxon>Gunneridae</taxon>
        <taxon>Pentapetalae</taxon>
        <taxon>rosids</taxon>
        <taxon>fabids</taxon>
        <taxon>Fabales</taxon>
        <taxon>Fabaceae</taxon>
        <taxon>Papilionoideae</taxon>
        <taxon>50 kb inversion clade</taxon>
        <taxon>dalbergioids sensu lato</taxon>
        <taxon>Dalbergieae</taxon>
        <taxon>Pterocarpus clade</taxon>
        <taxon>Stylosanthes</taxon>
    </lineage>
</organism>
<evidence type="ECO:0000313" key="6">
    <source>
        <dbReference type="Proteomes" id="UP001341840"/>
    </source>
</evidence>
<dbReference type="Gene3D" id="1.20.58.70">
    <property type="match status" value="1"/>
</dbReference>
<dbReference type="InterPro" id="IPR010989">
    <property type="entry name" value="SNARE"/>
</dbReference>
<sequence length="124" mass="13796">MLGKFYGIDDDLPSSLACESETFLQKAIEQEGRATIMDTIQEIQERHDTVMEIERSPNELHQVFMDMAGLVQSQGEQIDDIESHVARATWQEPIRTSVVGSSSSRLQGSTRRIPGNGPSLPSSY</sequence>
<reference evidence="5 6" key="1">
    <citation type="journal article" date="2023" name="Plants (Basel)">
        <title>Bridging the Gap: Combining Genomics and Transcriptomics Approaches to Understand Stylosanthes scabra, an Orphan Legume from the Brazilian Caatinga.</title>
        <authorList>
            <person name="Ferreira-Neto J.R.C."/>
            <person name="da Silva M.D."/>
            <person name="Binneck E."/>
            <person name="de Melo N.F."/>
            <person name="da Silva R.H."/>
            <person name="de Melo A.L.T.M."/>
            <person name="Pandolfi V."/>
            <person name="Bustamante F.O."/>
            <person name="Brasileiro-Vidal A.C."/>
            <person name="Benko-Iseppon A.M."/>
        </authorList>
    </citation>
    <scope>NUCLEOTIDE SEQUENCE [LARGE SCALE GENOMIC DNA]</scope>
    <source>
        <tissue evidence="5">Leaves</tissue>
    </source>
</reference>
<keyword evidence="6" id="KW-1185">Reference proteome</keyword>
<dbReference type="SMART" id="SM00397">
    <property type="entry name" value="t_SNARE"/>
    <property type="match status" value="1"/>
</dbReference>
<keyword evidence="2" id="KW-0813">Transport</keyword>
<dbReference type="PANTHER" id="PTHR19957:SF381">
    <property type="entry name" value="SYNTAXIN OF PLANTS 122 PROTEIN"/>
    <property type="match status" value="1"/>
</dbReference>
<comment type="caution">
    <text evidence="5">The sequence shown here is derived from an EMBL/GenBank/DDBJ whole genome shotgun (WGS) entry which is preliminary data.</text>
</comment>
<dbReference type="SUPFAM" id="SSF47661">
    <property type="entry name" value="t-snare proteins"/>
    <property type="match status" value="1"/>
</dbReference>
<dbReference type="Proteomes" id="UP001341840">
    <property type="component" value="Unassembled WGS sequence"/>
</dbReference>
<dbReference type="InterPro" id="IPR045242">
    <property type="entry name" value="Syntaxin"/>
</dbReference>
<dbReference type="PANTHER" id="PTHR19957">
    <property type="entry name" value="SYNTAXIN"/>
    <property type="match status" value="1"/>
</dbReference>
<protein>
    <recommendedName>
        <fullName evidence="4">t-SNARE coiled-coil homology domain-containing protein</fullName>
    </recommendedName>
</protein>
<comment type="similarity">
    <text evidence="1">Belongs to the syntaxin family.</text>
</comment>
<dbReference type="PROSITE" id="PS50192">
    <property type="entry name" value="T_SNARE"/>
    <property type="match status" value="1"/>
</dbReference>
<gene>
    <name evidence="5" type="ORF">PIB30_048315</name>
</gene>
<dbReference type="CDD" id="cd15848">
    <property type="entry name" value="SNARE_syntaxin1-like"/>
    <property type="match status" value="1"/>
</dbReference>
<evidence type="ECO:0000256" key="3">
    <source>
        <dbReference type="SAM" id="MobiDB-lite"/>
    </source>
</evidence>
<feature type="region of interest" description="Disordered" evidence="3">
    <location>
        <begin position="97"/>
        <end position="124"/>
    </location>
</feature>
<accession>A0ABU6YIR1</accession>
<dbReference type="InterPro" id="IPR000727">
    <property type="entry name" value="T_SNARE_dom"/>
</dbReference>
<keyword evidence="2" id="KW-0653">Protein transport</keyword>
<feature type="compositionally biased region" description="Polar residues" evidence="3">
    <location>
        <begin position="98"/>
        <end position="110"/>
    </location>
</feature>
<proteinExistence type="inferred from homology"/>
<evidence type="ECO:0000259" key="4">
    <source>
        <dbReference type="PROSITE" id="PS50192"/>
    </source>
</evidence>